<name>A0A2T5MI95_9GAMM</name>
<reference evidence="1 2" key="1">
    <citation type="submission" date="2018-04" db="EMBL/GenBank/DDBJ databases">
        <title>Novel species isolated from glacier.</title>
        <authorList>
            <person name="Liu Q."/>
            <person name="Xin Y.-H."/>
        </authorList>
    </citation>
    <scope>NUCLEOTIDE SEQUENCE [LARGE SCALE GENOMIC DNA]</scope>
    <source>
        <strain evidence="1 2">GT1R17</strain>
    </source>
</reference>
<evidence type="ECO:0000313" key="1">
    <source>
        <dbReference type="EMBL" id="PTU32307.1"/>
    </source>
</evidence>
<sequence length="87" mass="9734">MFHFAKSSRGAKSGVIKKGLITLHMRQVMSVENEQSIRVERAVESSLAQKSSVIQMYGKKQDFAAELPMFDAEYHVAGFCSCCMRGE</sequence>
<proteinExistence type="predicted"/>
<keyword evidence="2" id="KW-1185">Reference proteome</keyword>
<dbReference type="Proteomes" id="UP000244248">
    <property type="component" value="Unassembled WGS sequence"/>
</dbReference>
<comment type="caution">
    <text evidence="1">The sequence shown here is derived from an EMBL/GenBank/DDBJ whole genome shotgun (WGS) entry which is preliminary data.</text>
</comment>
<protein>
    <submittedName>
        <fullName evidence="1">Uncharacterized protein</fullName>
    </submittedName>
</protein>
<dbReference type="EMBL" id="QANS01000002">
    <property type="protein sequence ID" value="PTU32307.1"/>
    <property type="molecule type" value="Genomic_DNA"/>
</dbReference>
<gene>
    <name evidence="1" type="ORF">CJD38_06555</name>
</gene>
<accession>A0A2T5MI95</accession>
<organism evidence="1 2">
    <name type="scientific">Stenotrophobium rhamnosiphilum</name>
    <dbReference type="NCBI Taxonomy" id="2029166"/>
    <lineage>
        <taxon>Bacteria</taxon>
        <taxon>Pseudomonadati</taxon>
        <taxon>Pseudomonadota</taxon>
        <taxon>Gammaproteobacteria</taxon>
        <taxon>Nevskiales</taxon>
        <taxon>Nevskiaceae</taxon>
        <taxon>Stenotrophobium</taxon>
    </lineage>
</organism>
<evidence type="ECO:0000313" key="2">
    <source>
        <dbReference type="Proteomes" id="UP000244248"/>
    </source>
</evidence>
<dbReference type="AlphaFoldDB" id="A0A2T5MI95"/>